<dbReference type="RefSeq" id="WP_072694092.1">
    <property type="nucleotide sequence ID" value="NZ_FOSJ01000007.1"/>
</dbReference>
<organism evidence="3 4">
    <name type="scientific">Marinilactibacillus piezotolerans</name>
    <dbReference type="NCBI Taxonomy" id="258723"/>
    <lineage>
        <taxon>Bacteria</taxon>
        <taxon>Bacillati</taxon>
        <taxon>Bacillota</taxon>
        <taxon>Bacilli</taxon>
        <taxon>Lactobacillales</taxon>
        <taxon>Carnobacteriaceae</taxon>
        <taxon>Marinilactibacillus</taxon>
    </lineage>
</organism>
<keyword evidence="3" id="KW-0378">Hydrolase</keyword>
<sequence length="264" mass="30327">MKISAIQLDLAFDDPLQNEKKIKNEIEKTMEKYHPDTIVLPEMWNVSFFPDNIQTNADKDGKRTKAFLSHLSEKYRVNIVGGTVATVYEEKYYNTSYQFDREGNLIHTYHKVHLFSPSEEHNKFTAGNQLGIFELDGVKVGIATCYDLRFVEWIRLLALSEIEILFIPAAWPNPRVSHWETLLKARAIENQLFVVGVNSVGTTDKLTFCGHSLIVDPAGEVLASSNDNETILNATLDLEKRKTIKEQINVFEDRRPELYNRYSV</sequence>
<dbReference type="InterPro" id="IPR003010">
    <property type="entry name" value="C-N_Hydrolase"/>
</dbReference>
<dbReference type="CDD" id="cd07583">
    <property type="entry name" value="nitrilase_5"/>
    <property type="match status" value="1"/>
</dbReference>
<evidence type="ECO:0000313" key="4">
    <source>
        <dbReference type="Proteomes" id="UP000199589"/>
    </source>
</evidence>
<dbReference type="PANTHER" id="PTHR23088">
    <property type="entry name" value="NITRILASE-RELATED"/>
    <property type="match status" value="1"/>
</dbReference>
<accession>A0A1I3WB93</accession>
<dbReference type="PANTHER" id="PTHR23088:SF27">
    <property type="entry name" value="DEAMINATED GLUTATHIONE AMIDASE"/>
    <property type="match status" value="1"/>
</dbReference>
<gene>
    <name evidence="3" type="ORF">SAMN04488569_100757</name>
</gene>
<evidence type="ECO:0000313" key="3">
    <source>
        <dbReference type="EMBL" id="SFK04732.1"/>
    </source>
</evidence>
<name>A0A1I3WB93_9LACT</name>
<dbReference type="InterPro" id="IPR036526">
    <property type="entry name" value="C-N_Hydrolase_sf"/>
</dbReference>
<dbReference type="GO" id="GO:0016787">
    <property type="term" value="F:hydrolase activity"/>
    <property type="evidence" value="ECO:0007669"/>
    <property type="project" value="UniProtKB-KW"/>
</dbReference>
<dbReference type="Pfam" id="PF00795">
    <property type="entry name" value="CN_hydrolase"/>
    <property type="match status" value="1"/>
</dbReference>
<reference evidence="4" key="1">
    <citation type="submission" date="2016-10" db="EMBL/GenBank/DDBJ databases">
        <authorList>
            <person name="Varghese N."/>
            <person name="Submissions S."/>
        </authorList>
    </citation>
    <scope>NUCLEOTIDE SEQUENCE [LARGE SCALE GENOMIC DNA]</scope>
    <source>
        <strain evidence="4">DSM 16108</strain>
    </source>
</reference>
<comment type="similarity">
    <text evidence="1">Belongs to the carbon-nitrogen hydrolase superfamily. NIT1/NIT2 family.</text>
</comment>
<feature type="domain" description="CN hydrolase" evidence="2">
    <location>
        <begin position="1"/>
        <end position="238"/>
    </location>
</feature>
<dbReference type="EMBL" id="FOSJ01000007">
    <property type="protein sequence ID" value="SFK04732.1"/>
    <property type="molecule type" value="Genomic_DNA"/>
</dbReference>
<dbReference type="AlphaFoldDB" id="A0A1I3WB93"/>
<protein>
    <submittedName>
        <fullName evidence="3">Carbon-nitrogen hydrolase</fullName>
    </submittedName>
</protein>
<dbReference type="Proteomes" id="UP000199589">
    <property type="component" value="Unassembled WGS sequence"/>
</dbReference>
<evidence type="ECO:0000256" key="1">
    <source>
        <dbReference type="ARBA" id="ARBA00010613"/>
    </source>
</evidence>
<dbReference type="Gene3D" id="3.60.110.10">
    <property type="entry name" value="Carbon-nitrogen hydrolase"/>
    <property type="match status" value="1"/>
</dbReference>
<proteinExistence type="inferred from homology"/>
<evidence type="ECO:0000259" key="2">
    <source>
        <dbReference type="PROSITE" id="PS50263"/>
    </source>
</evidence>
<keyword evidence="4" id="KW-1185">Reference proteome</keyword>
<dbReference type="SUPFAM" id="SSF56317">
    <property type="entry name" value="Carbon-nitrogen hydrolase"/>
    <property type="match status" value="1"/>
</dbReference>
<dbReference type="OrthoDB" id="9811121at2"/>
<dbReference type="PROSITE" id="PS50263">
    <property type="entry name" value="CN_HYDROLASE"/>
    <property type="match status" value="1"/>
</dbReference>